<dbReference type="AlphaFoldDB" id="A0ABD3PGN8"/>
<name>A0ABD3PGN8_9STRA</name>
<dbReference type="Proteomes" id="UP001516023">
    <property type="component" value="Unassembled WGS sequence"/>
</dbReference>
<feature type="compositionally biased region" description="Basic and acidic residues" evidence="1">
    <location>
        <begin position="203"/>
        <end position="277"/>
    </location>
</feature>
<feature type="compositionally biased region" description="Polar residues" evidence="1">
    <location>
        <begin position="463"/>
        <end position="482"/>
    </location>
</feature>
<feature type="region of interest" description="Disordered" evidence="1">
    <location>
        <begin position="198"/>
        <end position="296"/>
    </location>
</feature>
<feature type="compositionally biased region" description="Basic and acidic residues" evidence="1">
    <location>
        <begin position="486"/>
        <end position="495"/>
    </location>
</feature>
<comment type="caution">
    <text evidence="2">The sequence shown here is derived from an EMBL/GenBank/DDBJ whole genome shotgun (WGS) entry which is preliminary data.</text>
</comment>
<feature type="compositionally biased region" description="Polar residues" evidence="1">
    <location>
        <begin position="539"/>
        <end position="550"/>
    </location>
</feature>
<reference evidence="2 3" key="1">
    <citation type="journal article" date="2020" name="G3 (Bethesda)">
        <title>Improved Reference Genome for Cyclotella cryptica CCMP332, a Model for Cell Wall Morphogenesis, Salinity Adaptation, and Lipid Production in Diatoms (Bacillariophyta).</title>
        <authorList>
            <person name="Roberts W.R."/>
            <person name="Downey K.M."/>
            <person name="Ruck E.C."/>
            <person name="Traller J.C."/>
            <person name="Alverson A.J."/>
        </authorList>
    </citation>
    <scope>NUCLEOTIDE SEQUENCE [LARGE SCALE GENOMIC DNA]</scope>
    <source>
        <strain evidence="2 3">CCMP332</strain>
    </source>
</reference>
<evidence type="ECO:0000313" key="2">
    <source>
        <dbReference type="EMBL" id="KAL3787310.1"/>
    </source>
</evidence>
<evidence type="ECO:0000256" key="1">
    <source>
        <dbReference type="SAM" id="MobiDB-lite"/>
    </source>
</evidence>
<protein>
    <submittedName>
        <fullName evidence="2">Uncharacterized protein</fullName>
    </submittedName>
</protein>
<feature type="compositionally biased region" description="Polar residues" evidence="1">
    <location>
        <begin position="496"/>
        <end position="511"/>
    </location>
</feature>
<feature type="compositionally biased region" description="Low complexity" evidence="1">
    <location>
        <begin position="282"/>
        <end position="291"/>
    </location>
</feature>
<proteinExistence type="predicted"/>
<evidence type="ECO:0000313" key="3">
    <source>
        <dbReference type="Proteomes" id="UP001516023"/>
    </source>
</evidence>
<feature type="region of interest" description="Disordered" evidence="1">
    <location>
        <begin position="463"/>
        <end position="601"/>
    </location>
</feature>
<organism evidence="2 3">
    <name type="scientific">Cyclotella cryptica</name>
    <dbReference type="NCBI Taxonomy" id="29204"/>
    <lineage>
        <taxon>Eukaryota</taxon>
        <taxon>Sar</taxon>
        <taxon>Stramenopiles</taxon>
        <taxon>Ochrophyta</taxon>
        <taxon>Bacillariophyta</taxon>
        <taxon>Coscinodiscophyceae</taxon>
        <taxon>Thalassiosirophycidae</taxon>
        <taxon>Stephanodiscales</taxon>
        <taxon>Stephanodiscaceae</taxon>
        <taxon>Cyclotella</taxon>
    </lineage>
</organism>
<sequence length="601" mass="65869">MSKEDYPPTAGPVEYMPPRHLGGNAEVWRTLMQFGRIAQDNHGDAISTDSNASNAGGNVGNGEVSFGNASGNEILDAIVHGQEVVATFTDESQDSASITATDSSEIVSNNKDDHRPLSFSKWRVLTPREVKTHQQLGEIDPITGEYTFRTYDMSHVIERRFQNLSLQDVSIAEEGDVVQDADIPSPTSITTELVTVLSTESDGSERDRTTVKTDEEMADDTARLFRRSEISLREKAERDTRKAEEDKRRAEAEERAQRAEERRLEQEERARAAEEGRKYKRSSTTGSSSSSKGRRFSSKKLFRSLSSMSNKILTELNDLNGNQSCSTEFRSSVVCANPKLRKGSSSQAATIEKARDLIDNDEEVEEGGDVENNKPLNLSLYVFGEYDILNDLVNDGAKRLSRSKNLSDLELLLQNDLCPPPDRWVRPTGWSRCNPSSCYAANPPEGYDLNSYGKNLVKLPTVSQDESDISATKSKPQPTSNVMPPKNDETLHPKDSNATQSTAAISASNSEDLFDVTSRPKNINRSGAAPSSPVHHVKTSPTESCGTPQGCSGPAAPVKSPISRKTSEGNSSLKRVEVANGGNSRKSFGRRISGILGMRKS</sequence>
<accession>A0ABD3PGN8</accession>
<keyword evidence="3" id="KW-1185">Reference proteome</keyword>
<gene>
    <name evidence="2" type="ORF">HJC23_009556</name>
</gene>
<dbReference type="EMBL" id="JABMIG020000177">
    <property type="protein sequence ID" value="KAL3787310.1"/>
    <property type="molecule type" value="Genomic_DNA"/>
</dbReference>